<dbReference type="AlphaFoldDB" id="A0A8X6Q960"/>
<accession>A0A8X6Q960</accession>
<dbReference type="EMBL" id="BMAW01077976">
    <property type="protein sequence ID" value="GFU09001.1"/>
    <property type="molecule type" value="Genomic_DNA"/>
</dbReference>
<evidence type="ECO:0000313" key="2">
    <source>
        <dbReference type="Proteomes" id="UP000887013"/>
    </source>
</evidence>
<reference evidence="1" key="1">
    <citation type="submission" date="2020-08" db="EMBL/GenBank/DDBJ databases">
        <title>Multicomponent nature underlies the extraordinary mechanical properties of spider dragline silk.</title>
        <authorList>
            <person name="Kono N."/>
            <person name="Nakamura H."/>
            <person name="Mori M."/>
            <person name="Yoshida Y."/>
            <person name="Ohtoshi R."/>
            <person name="Malay A.D."/>
            <person name="Moran D.A.P."/>
            <person name="Tomita M."/>
            <person name="Numata K."/>
            <person name="Arakawa K."/>
        </authorList>
    </citation>
    <scope>NUCLEOTIDE SEQUENCE</scope>
</reference>
<dbReference type="Proteomes" id="UP000887013">
    <property type="component" value="Unassembled WGS sequence"/>
</dbReference>
<name>A0A8X6Q960_NEPPI</name>
<evidence type="ECO:0000313" key="1">
    <source>
        <dbReference type="EMBL" id="GFU09001.1"/>
    </source>
</evidence>
<proteinExistence type="predicted"/>
<comment type="caution">
    <text evidence="1">The sequence shown here is derived from an EMBL/GenBank/DDBJ whole genome shotgun (WGS) entry which is preliminary data.</text>
</comment>
<keyword evidence="2" id="KW-1185">Reference proteome</keyword>
<gene>
    <name evidence="1" type="ORF">NPIL_504081</name>
</gene>
<protein>
    <submittedName>
        <fullName evidence="1">Uncharacterized protein</fullName>
    </submittedName>
</protein>
<organism evidence="1 2">
    <name type="scientific">Nephila pilipes</name>
    <name type="common">Giant wood spider</name>
    <name type="synonym">Nephila maculata</name>
    <dbReference type="NCBI Taxonomy" id="299642"/>
    <lineage>
        <taxon>Eukaryota</taxon>
        <taxon>Metazoa</taxon>
        <taxon>Ecdysozoa</taxon>
        <taxon>Arthropoda</taxon>
        <taxon>Chelicerata</taxon>
        <taxon>Arachnida</taxon>
        <taxon>Araneae</taxon>
        <taxon>Araneomorphae</taxon>
        <taxon>Entelegynae</taxon>
        <taxon>Araneoidea</taxon>
        <taxon>Nephilidae</taxon>
        <taxon>Nephila</taxon>
    </lineage>
</organism>
<sequence length="115" mass="13325">MSHILSRNATVSTTENVLKREVLARSPRKSIKRAAQKSPLNKKVLGKIITIELKVFPYKFQEHHPLKKGGNGTMTRVCNEVGRIDNNTFHVMKVWFNDEAHFTLDGYVHKQNWRI</sequence>